<feature type="region of interest" description="Disordered" evidence="1">
    <location>
        <begin position="63"/>
        <end position="158"/>
    </location>
</feature>
<evidence type="ECO:0000256" key="2">
    <source>
        <dbReference type="SAM" id="Phobius"/>
    </source>
</evidence>
<reference evidence="3 4" key="1">
    <citation type="submission" date="2016-03" db="EMBL/GenBank/DDBJ databases">
        <title>Comparative genomics of the ectomycorrhizal sister species Rhizopogon vinicolor and Rhizopogon vesiculosus (Basidiomycota: Boletales) reveals a divergence of the mating type B locus.</title>
        <authorList>
            <person name="Mujic A.B."/>
            <person name="Kuo A."/>
            <person name="Tritt A."/>
            <person name="Lipzen A."/>
            <person name="Chen C."/>
            <person name="Johnson J."/>
            <person name="Sharma A."/>
            <person name="Barry K."/>
            <person name="Grigoriev I.V."/>
            <person name="Spatafora J.W."/>
        </authorList>
    </citation>
    <scope>NUCLEOTIDE SEQUENCE [LARGE SCALE GENOMIC DNA]</scope>
    <source>
        <strain evidence="3 4">AM-OR11-056</strain>
    </source>
</reference>
<feature type="compositionally biased region" description="Polar residues" evidence="1">
    <location>
        <begin position="66"/>
        <end position="102"/>
    </location>
</feature>
<name>A0A1J8QFV9_9AGAM</name>
<keyword evidence="4" id="KW-1185">Reference proteome</keyword>
<evidence type="ECO:0000313" key="4">
    <source>
        <dbReference type="Proteomes" id="UP000183567"/>
    </source>
</evidence>
<protein>
    <submittedName>
        <fullName evidence="3">Uncharacterized protein</fullName>
    </submittedName>
</protein>
<dbReference type="AlphaFoldDB" id="A0A1J8QFV9"/>
<keyword evidence="2" id="KW-0812">Transmembrane</keyword>
<evidence type="ECO:0000256" key="1">
    <source>
        <dbReference type="SAM" id="MobiDB-lite"/>
    </source>
</evidence>
<evidence type="ECO:0000313" key="3">
    <source>
        <dbReference type="EMBL" id="OJA10636.1"/>
    </source>
</evidence>
<dbReference type="Proteomes" id="UP000183567">
    <property type="component" value="Unassembled WGS sequence"/>
</dbReference>
<sequence>MNQNTARPPNFRGRVQTLIGGIALVGAGFGAWWMWLQKRQARKEDPAHGGVLPTWEYRIYQAQHPADSTNNPVTLRQSSPTEPGVSSTQPGSAAGTPSSPNRADQAVPYAPQTKAGSSDPNVRPGPGPEPTPQRTSSDGKVYSKAPAYVDSYKEKKNK</sequence>
<gene>
    <name evidence="3" type="ORF">AZE42_04533</name>
</gene>
<feature type="transmembrane region" description="Helical" evidence="2">
    <location>
        <begin position="15"/>
        <end position="36"/>
    </location>
</feature>
<comment type="caution">
    <text evidence="3">The sequence shown here is derived from an EMBL/GenBank/DDBJ whole genome shotgun (WGS) entry which is preliminary data.</text>
</comment>
<keyword evidence="2" id="KW-1133">Transmembrane helix</keyword>
<proteinExistence type="predicted"/>
<dbReference type="EMBL" id="LVVM01005403">
    <property type="protein sequence ID" value="OJA10636.1"/>
    <property type="molecule type" value="Genomic_DNA"/>
</dbReference>
<dbReference type="OrthoDB" id="2850836at2759"/>
<keyword evidence="2" id="KW-0472">Membrane</keyword>
<accession>A0A1J8QFV9</accession>
<organism evidence="3 4">
    <name type="scientific">Rhizopogon vesiculosus</name>
    <dbReference type="NCBI Taxonomy" id="180088"/>
    <lineage>
        <taxon>Eukaryota</taxon>
        <taxon>Fungi</taxon>
        <taxon>Dikarya</taxon>
        <taxon>Basidiomycota</taxon>
        <taxon>Agaricomycotina</taxon>
        <taxon>Agaricomycetes</taxon>
        <taxon>Agaricomycetidae</taxon>
        <taxon>Boletales</taxon>
        <taxon>Suillineae</taxon>
        <taxon>Rhizopogonaceae</taxon>
        <taxon>Rhizopogon</taxon>
    </lineage>
</organism>